<name>A0ABW0JBX4_9BURK</name>
<sequence>MNSPDTPLTTPPTPLGRDWIAAHIPHAGSMCLLDEVVTFDDERIRCTATSHLDAANPLRANGRLAAVCGIEYAAQAMAVHGAVVGAAPGAMPGSARERPRVGYLASVRSVEAYVERLDDLDAPLTIEAERVSGDTRTILYRFAIHCGARLILAGRAAVMLDANANPKGSTA</sequence>
<dbReference type="Proteomes" id="UP001596103">
    <property type="component" value="Unassembled WGS sequence"/>
</dbReference>
<dbReference type="EMBL" id="JBHSMP010000020">
    <property type="protein sequence ID" value="MFC5430613.1"/>
    <property type="molecule type" value="Genomic_DNA"/>
</dbReference>
<accession>A0ABW0JBX4</accession>
<dbReference type="SUPFAM" id="SSF54637">
    <property type="entry name" value="Thioesterase/thiol ester dehydrase-isomerase"/>
    <property type="match status" value="1"/>
</dbReference>
<protein>
    <submittedName>
        <fullName evidence="1">Hotdog family protein</fullName>
    </submittedName>
</protein>
<reference evidence="2" key="1">
    <citation type="journal article" date="2019" name="Int. J. Syst. Evol. Microbiol.">
        <title>The Global Catalogue of Microorganisms (GCM) 10K type strain sequencing project: providing services to taxonomists for standard genome sequencing and annotation.</title>
        <authorList>
            <consortium name="The Broad Institute Genomics Platform"/>
            <consortium name="The Broad Institute Genome Sequencing Center for Infectious Disease"/>
            <person name="Wu L."/>
            <person name="Ma J."/>
        </authorList>
    </citation>
    <scope>NUCLEOTIDE SEQUENCE [LARGE SCALE GENOMIC DNA]</scope>
    <source>
        <strain evidence="2">CCUG 56042</strain>
    </source>
</reference>
<dbReference type="Pfam" id="PF22817">
    <property type="entry name" value="ApeP-like"/>
    <property type="match status" value="1"/>
</dbReference>
<organism evidence="1 2">
    <name type="scientific">Paraburkholderia denitrificans</name>
    <dbReference type="NCBI Taxonomy" id="694025"/>
    <lineage>
        <taxon>Bacteria</taxon>
        <taxon>Pseudomonadati</taxon>
        <taxon>Pseudomonadota</taxon>
        <taxon>Betaproteobacteria</taxon>
        <taxon>Burkholderiales</taxon>
        <taxon>Burkholderiaceae</taxon>
        <taxon>Paraburkholderia</taxon>
    </lineage>
</organism>
<dbReference type="RefSeq" id="WP_377713200.1">
    <property type="nucleotide sequence ID" value="NZ_JBHSMP010000020.1"/>
</dbReference>
<dbReference type="InterPro" id="IPR016776">
    <property type="entry name" value="ApeP-like_dehydratase"/>
</dbReference>
<evidence type="ECO:0000313" key="2">
    <source>
        <dbReference type="Proteomes" id="UP001596103"/>
    </source>
</evidence>
<comment type="caution">
    <text evidence="1">The sequence shown here is derived from an EMBL/GenBank/DDBJ whole genome shotgun (WGS) entry which is preliminary data.</text>
</comment>
<keyword evidence="2" id="KW-1185">Reference proteome</keyword>
<evidence type="ECO:0000313" key="1">
    <source>
        <dbReference type="EMBL" id="MFC5430613.1"/>
    </source>
</evidence>
<gene>
    <name evidence="1" type="ORF">ACFPTO_17675</name>
</gene>
<dbReference type="InterPro" id="IPR029069">
    <property type="entry name" value="HotDog_dom_sf"/>
</dbReference>
<dbReference type="CDD" id="cd01289">
    <property type="entry name" value="FabA_like"/>
    <property type="match status" value="1"/>
</dbReference>
<proteinExistence type="predicted"/>
<dbReference type="Gene3D" id="3.10.129.10">
    <property type="entry name" value="Hotdog Thioesterase"/>
    <property type="match status" value="1"/>
</dbReference>